<proteinExistence type="predicted"/>
<accession>A0AAW0D613</accession>
<dbReference type="Proteomes" id="UP001362999">
    <property type="component" value="Unassembled WGS sequence"/>
</dbReference>
<evidence type="ECO:0000313" key="1">
    <source>
        <dbReference type="EMBL" id="KAK7046482.1"/>
    </source>
</evidence>
<protein>
    <submittedName>
        <fullName evidence="1">Uncharacterized protein</fullName>
    </submittedName>
</protein>
<sequence length="87" mass="9294">MCIIALGSRVLSDPARIGPQPTPNSFSGFSFFDSPAGNVSRCGSRRQTAAWDNGIMLNVSDDNAVPCFLLDLLDCQESLLSGDKNQS</sequence>
<comment type="caution">
    <text evidence="1">The sequence shown here is derived from an EMBL/GenBank/DDBJ whole genome shotgun (WGS) entry which is preliminary data.</text>
</comment>
<name>A0AAW0D613_9AGAR</name>
<reference evidence="1 2" key="1">
    <citation type="journal article" date="2024" name="J Genomics">
        <title>Draft genome sequencing and assembly of Favolaschia claudopus CIRM-BRFM 2984 isolated from oak limbs.</title>
        <authorList>
            <person name="Navarro D."/>
            <person name="Drula E."/>
            <person name="Chaduli D."/>
            <person name="Cazenave R."/>
            <person name="Ahrendt S."/>
            <person name="Wang J."/>
            <person name="Lipzen A."/>
            <person name="Daum C."/>
            <person name="Barry K."/>
            <person name="Grigoriev I.V."/>
            <person name="Favel A."/>
            <person name="Rosso M.N."/>
            <person name="Martin F."/>
        </authorList>
    </citation>
    <scope>NUCLEOTIDE SEQUENCE [LARGE SCALE GENOMIC DNA]</scope>
    <source>
        <strain evidence="1 2">CIRM-BRFM 2984</strain>
    </source>
</reference>
<evidence type="ECO:0000313" key="2">
    <source>
        <dbReference type="Proteomes" id="UP001362999"/>
    </source>
</evidence>
<dbReference type="AlphaFoldDB" id="A0AAW0D613"/>
<keyword evidence="2" id="KW-1185">Reference proteome</keyword>
<dbReference type="EMBL" id="JAWWNJ010000010">
    <property type="protein sequence ID" value="KAK7046482.1"/>
    <property type="molecule type" value="Genomic_DNA"/>
</dbReference>
<organism evidence="1 2">
    <name type="scientific">Favolaschia claudopus</name>
    <dbReference type="NCBI Taxonomy" id="2862362"/>
    <lineage>
        <taxon>Eukaryota</taxon>
        <taxon>Fungi</taxon>
        <taxon>Dikarya</taxon>
        <taxon>Basidiomycota</taxon>
        <taxon>Agaricomycotina</taxon>
        <taxon>Agaricomycetes</taxon>
        <taxon>Agaricomycetidae</taxon>
        <taxon>Agaricales</taxon>
        <taxon>Marasmiineae</taxon>
        <taxon>Mycenaceae</taxon>
        <taxon>Favolaschia</taxon>
    </lineage>
</organism>
<gene>
    <name evidence="1" type="ORF">R3P38DRAFT_72559</name>
</gene>